<gene>
    <name evidence="2" type="ORF">C2R26_04245</name>
</gene>
<dbReference type="SUPFAM" id="SSF52317">
    <property type="entry name" value="Class I glutamine amidotransferase-like"/>
    <property type="match status" value="1"/>
</dbReference>
<dbReference type="Pfam" id="PF01965">
    <property type="entry name" value="DJ-1_PfpI"/>
    <property type="match status" value="1"/>
</dbReference>
<keyword evidence="2" id="KW-0315">Glutamine amidotransferase</keyword>
<dbReference type="Gene3D" id="3.40.50.880">
    <property type="match status" value="1"/>
</dbReference>
<evidence type="ECO:0000259" key="1">
    <source>
        <dbReference type="Pfam" id="PF01965"/>
    </source>
</evidence>
<dbReference type="CDD" id="cd03140">
    <property type="entry name" value="GATase1_PfpI_3"/>
    <property type="match status" value="1"/>
</dbReference>
<name>A0A2P4R7K9_9LACO</name>
<dbReference type="InterPro" id="IPR029062">
    <property type="entry name" value="Class_I_gatase-like"/>
</dbReference>
<feature type="domain" description="DJ-1/PfpI" evidence="1">
    <location>
        <begin position="2"/>
        <end position="163"/>
    </location>
</feature>
<reference evidence="2" key="1">
    <citation type="submission" date="2018-01" db="EMBL/GenBank/DDBJ databases">
        <title>Genome sequnecing of Lactobacillus formosensis KACC 18721.</title>
        <authorList>
            <person name="Kim S.-J."/>
            <person name="Heo J."/>
        </authorList>
    </citation>
    <scope>NUCLEOTIDE SEQUENCE</scope>
    <source>
        <strain evidence="2">KACC 18721</strain>
    </source>
</reference>
<protein>
    <submittedName>
        <fullName evidence="2">Glutamine amidotransferase</fullName>
    </submittedName>
</protein>
<sequence>MKQAIFLMLDDYADWEGAYLSSQLNKSTEWTVKTASITSKITSIGGMKTIVDYSLVNIPDDINLLVLIGGNSWTVENEDLRHIIRRQIIRQKPLGAICGAVDYLAENGFLEGYKHTGNAQYLWKNYTNYKNQDDFVSQQVVRDQNLVTANGTAAVDFTNEVLKLISFDSDLSVDKITDLYKLGFYEYCNKYGNPFD</sequence>
<dbReference type="GO" id="GO:0005737">
    <property type="term" value="C:cytoplasm"/>
    <property type="evidence" value="ECO:0007669"/>
    <property type="project" value="TreeGrafter"/>
</dbReference>
<dbReference type="GO" id="GO:0016740">
    <property type="term" value="F:transferase activity"/>
    <property type="evidence" value="ECO:0007669"/>
    <property type="project" value="UniProtKB-KW"/>
</dbReference>
<dbReference type="AlphaFoldDB" id="A0A2P4R7K9"/>
<dbReference type="EMBL" id="PPWZ01000025">
    <property type="protein sequence ID" value="POH37223.1"/>
    <property type="molecule type" value="Genomic_DNA"/>
</dbReference>
<dbReference type="PANTHER" id="PTHR48094:SF19">
    <property type="entry name" value="DJ-1_PFPI DOMAIN-CONTAINING PROTEIN"/>
    <property type="match status" value="1"/>
</dbReference>
<keyword evidence="2" id="KW-0808">Transferase</keyword>
<accession>A0A2P4R7K9</accession>
<evidence type="ECO:0000313" key="2">
    <source>
        <dbReference type="EMBL" id="POH37223.1"/>
    </source>
</evidence>
<proteinExistence type="predicted"/>
<dbReference type="InterPro" id="IPR002818">
    <property type="entry name" value="DJ-1/PfpI"/>
</dbReference>
<organism evidence="2">
    <name type="scientific">Companilactobacillus formosensis</name>
    <dbReference type="NCBI Taxonomy" id="1617889"/>
    <lineage>
        <taxon>Bacteria</taxon>
        <taxon>Bacillati</taxon>
        <taxon>Bacillota</taxon>
        <taxon>Bacilli</taxon>
        <taxon>Lactobacillales</taxon>
        <taxon>Lactobacillaceae</taxon>
        <taxon>Companilactobacillus</taxon>
    </lineage>
</organism>
<dbReference type="InterPro" id="IPR050325">
    <property type="entry name" value="Prot/Nucl_acid_deglycase"/>
</dbReference>
<dbReference type="PANTHER" id="PTHR48094">
    <property type="entry name" value="PROTEIN/NUCLEIC ACID DEGLYCASE DJ-1-RELATED"/>
    <property type="match status" value="1"/>
</dbReference>
<comment type="caution">
    <text evidence="2">The sequence shown here is derived from an EMBL/GenBank/DDBJ whole genome shotgun (WGS) entry which is preliminary data.</text>
</comment>